<sequence length="347" mass="41134">MLKKLKPGAGRYLGDDYQIWIGVLIILEWFSKDTDDFGEKIWLRQEIGVAKYGIFDDIQAFTNDKYNFYQTKSSPKNSGGYIDENTIMDPTDGLYIKKIYSSYSKIKRLIDSLDFKLIICHDRIIINKLAKCIDQNRFSNSVINNSAKDIDKTEIRRILFEECESPPDFNDFLTHIFFQKINNPKEQVIHLSNNREDIYNFLYNIVKNNALFEFDGDSKKIFYSNVKLFLNNPNDNIDLFPQCWFVEDWFNSYDILNHKREKIKNLGVEKIIMNNYAKGPNIELIKKDNTIIHCFLIIPKTNQKYVDLIQLWIGENIEHIRKDINFRIIKNTEDNRFIRQFPEDVVI</sequence>
<gene>
    <name evidence="1" type="ORF">LCGC14_2457650</name>
</gene>
<name>A0A0F9E852_9ZZZZ</name>
<accession>A0A0F9E852</accession>
<organism evidence="1">
    <name type="scientific">marine sediment metagenome</name>
    <dbReference type="NCBI Taxonomy" id="412755"/>
    <lineage>
        <taxon>unclassified sequences</taxon>
        <taxon>metagenomes</taxon>
        <taxon>ecological metagenomes</taxon>
    </lineage>
</organism>
<comment type="caution">
    <text evidence="1">The sequence shown here is derived from an EMBL/GenBank/DDBJ whole genome shotgun (WGS) entry which is preliminary data.</text>
</comment>
<evidence type="ECO:0000313" key="1">
    <source>
        <dbReference type="EMBL" id="KKL20218.1"/>
    </source>
</evidence>
<proteinExistence type="predicted"/>
<dbReference type="EMBL" id="LAZR01038183">
    <property type="protein sequence ID" value="KKL20218.1"/>
    <property type="molecule type" value="Genomic_DNA"/>
</dbReference>
<protein>
    <submittedName>
        <fullName evidence="1">Uncharacterized protein</fullName>
    </submittedName>
</protein>
<dbReference type="AlphaFoldDB" id="A0A0F9E852"/>
<reference evidence="1" key="1">
    <citation type="journal article" date="2015" name="Nature">
        <title>Complex archaea that bridge the gap between prokaryotes and eukaryotes.</title>
        <authorList>
            <person name="Spang A."/>
            <person name="Saw J.H."/>
            <person name="Jorgensen S.L."/>
            <person name="Zaremba-Niedzwiedzka K."/>
            <person name="Martijn J."/>
            <person name="Lind A.E."/>
            <person name="van Eijk R."/>
            <person name="Schleper C."/>
            <person name="Guy L."/>
            <person name="Ettema T.J."/>
        </authorList>
    </citation>
    <scope>NUCLEOTIDE SEQUENCE</scope>
</reference>